<evidence type="ECO:0000313" key="3">
    <source>
        <dbReference type="EMBL" id="RKT62410.1"/>
    </source>
</evidence>
<gene>
    <name evidence="3" type="ORF">DFR40_0297</name>
</gene>
<feature type="transmembrane region" description="Helical" evidence="2">
    <location>
        <begin position="32"/>
        <end position="53"/>
    </location>
</feature>
<organism evidence="3 4">
    <name type="scientific">Azonexus fungiphilus</name>
    <dbReference type="NCBI Taxonomy" id="146940"/>
    <lineage>
        <taxon>Bacteria</taxon>
        <taxon>Pseudomonadati</taxon>
        <taxon>Pseudomonadota</taxon>
        <taxon>Betaproteobacteria</taxon>
        <taxon>Rhodocyclales</taxon>
        <taxon>Azonexaceae</taxon>
        <taxon>Azonexus</taxon>
    </lineage>
</organism>
<evidence type="ECO:0000256" key="1">
    <source>
        <dbReference type="SAM" id="Coils"/>
    </source>
</evidence>
<evidence type="ECO:0000313" key="4">
    <source>
        <dbReference type="Proteomes" id="UP000270626"/>
    </source>
</evidence>
<dbReference type="InterPro" id="IPR046703">
    <property type="entry name" value="DUF6776"/>
</dbReference>
<sequence length="239" mass="26953">MPTPGVSHRLKRLRRRFGISAPRVVVRSVLPVQWLLAILLAVACLVFALIWLVRDGGLGDSVQLQEVRERLRQQQAELVALRSVVGTGQSVASMERATQQQLLSRMQELEAENAALKEDILIFERLIPVTGQDSVARIENFRVSREALSRYRYRLLLAFQSAQRGAVFRGGYRVVAEYRVAGGAVQRELFPERSAEDVEIRHFFRREGVIDLPENAELISVEARLLQGGKLLASRTVNL</sequence>
<protein>
    <submittedName>
        <fullName evidence="3">Uncharacterized protein</fullName>
    </submittedName>
</protein>
<keyword evidence="2" id="KW-1133">Transmembrane helix</keyword>
<keyword evidence="4" id="KW-1185">Reference proteome</keyword>
<accession>A0A495WM62</accession>
<dbReference type="EMBL" id="RBXP01000003">
    <property type="protein sequence ID" value="RKT62410.1"/>
    <property type="molecule type" value="Genomic_DNA"/>
</dbReference>
<dbReference type="Pfam" id="PF20567">
    <property type="entry name" value="DUF6776"/>
    <property type="match status" value="1"/>
</dbReference>
<keyword evidence="2" id="KW-0812">Transmembrane</keyword>
<dbReference type="Proteomes" id="UP000270626">
    <property type="component" value="Unassembled WGS sequence"/>
</dbReference>
<dbReference type="AlphaFoldDB" id="A0A495WM62"/>
<feature type="coiled-coil region" evidence="1">
    <location>
        <begin position="64"/>
        <end position="126"/>
    </location>
</feature>
<comment type="caution">
    <text evidence="3">The sequence shown here is derived from an EMBL/GenBank/DDBJ whole genome shotgun (WGS) entry which is preliminary data.</text>
</comment>
<reference evidence="3 4" key="1">
    <citation type="submission" date="2018-10" db="EMBL/GenBank/DDBJ databases">
        <title>Genomic Encyclopedia of Type Strains, Phase IV (KMG-IV): sequencing the most valuable type-strain genomes for metagenomic binning, comparative biology and taxonomic classification.</title>
        <authorList>
            <person name="Goeker M."/>
        </authorList>
    </citation>
    <scope>NUCLEOTIDE SEQUENCE [LARGE SCALE GENOMIC DNA]</scope>
    <source>
        <strain evidence="3 4">DSM 23841</strain>
    </source>
</reference>
<evidence type="ECO:0000256" key="2">
    <source>
        <dbReference type="SAM" id="Phobius"/>
    </source>
</evidence>
<keyword evidence="1" id="KW-0175">Coiled coil</keyword>
<name>A0A495WM62_9RHOO</name>
<proteinExistence type="predicted"/>
<keyword evidence="2" id="KW-0472">Membrane</keyword>